<accession>A0A2S2CYP2</accession>
<name>A0A2S2CYP2_9PROT</name>
<dbReference type="Gene3D" id="3.40.50.12080">
    <property type="match status" value="1"/>
</dbReference>
<reference evidence="3" key="1">
    <citation type="submission" date="2018-05" db="EMBL/GenBank/DDBJ databases">
        <title>Azospirillum thermophila sp. nov., a novel isolated from hot spring.</title>
        <authorList>
            <person name="Zhao Z."/>
        </authorList>
    </citation>
    <scope>NUCLEOTIDE SEQUENCE [LARGE SCALE GENOMIC DNA]</scope>
    <source>
        <strain evidence="3">CFH 70021</strain>
        <plasmid evidence="3">unnamed2</plasmid>
    </source>
</reference>
<geneLocation type="plasmid" evidence="2 3">
    <name>unnamed2</name>
</geneLocation>
<sequence>MTALWPFATIGDPRNVPEPDYVWGRFPYGNRLALEVLASGLTGPAALAAYMERSAACMPNPQETLDRVRSKLESRDANCDVGIADYVWANFRERHMFLGYAHVRAYAIGELAARLYDAMHALIGGDGDAARQRLRAAASMLPDMDSLEEPIDPVVARGLGLKFYKPGMRFRWYNQHWTFEEYMTRYLAYDVNW</sequence>
<dbReference type="Proteomes" id="UP000245629">
    <property type="component" value="Plasmid unnamed2"/>
</dbReference>
<dbReference type="Pfam" id="PF18588">
    <property type="entry name" value="WcbI"/>
    <property type="match status" value="1"/>
</dbReference>
<evidence type="ECO:0000313" key="2">
    <source>
        <dbReference type="EMBL" id="AWK89632.1"/>
    </source>
</evidence>
<proteinExistence type="predicted"/>
<evidence type="ECO:0000259" key="1">
    <source>
        <dbReference type="Pfam" id="PF18588"/>
    </source>
</evidence>
<keyword evidence="3" id="KW-1185">Reference proteome</keyword>
<protein>
    <recommendedName>
        <fullName evidence="1">Polysaccharide biosynthesis enzyme WcbI domain-containing protein</fullName>
    </recommendedName>
</protein>
<organism evidence="2 3">
    <name type="scientific">Azospirillum thermophilum</name>
    <dbReference type="NCBI Taxonomy" id="2202148"/>
    <lineage>
        <taxon>Bacteria</taxon>
        <taxon>Pseudomonadati</taxon>
        <taxon>Pseudomonadota</taxon>
        <taxon>Alphaproteobacteria</taxon>
        <taxon>Rhodospirillales</taxon>
        <taxon>Azospirillaceae</taxon>
        <taxon>Azospirillum</taxon>
    </lineage>
</organism>
<gene>
    <name evidence="2" type="ORF">DEW08_26900</name>
</gene>
<dbReference type="KEGG" id="azz:DEW08_26900"/>
<dbReference type="EMBL" id="CP029357">
    <property type="protein sequence ID" value="AWK89632.1"/>
    <property type="molecule type" value="Genomic_DNA"/>
</dbReference>
<keyword evidence="2" id="KW-0614">Plasmid</keyword>
<dbReference type="AlphaFoldDB" id="A0A2S2CYP2"/>
<dbReference type="InterPro" id="IPR041307">
    <property type="entry name" value="WcbI"/>
</dbReference>
<feature type="domain" description="Polysaccharide biosynthesis enzyme WcbI" evidence="1">
    <location>
        <begin position="2"/>
        <end position="119"/>
    </location>
</feature>
<evidence type="ECO:0000313" key="3">
    <source>
        <dbReference type="Proteomes" id="UP000245629"/>
    </source>
</evidence>